<dbReference type="Pfam" id="PF00298">
    <property type="entry name" value="Ribosomal_L11"/>
    <property type="match status" value="1"/>
</dbReference>
<evidence type="ECO:0000256" key="2">
    <source>
        <dbReference type="ARBA" id="ARBA00022481"/>
    </source>
</evidence>
<keyword evidence="4 7" id="KW-0694">RNA-binding</keyword>
<proteinExistence type="inferred from homology"/>
<dbReference type="InterPro" id="IPR006519">
    <property type="entry name" value="Ribosomal_uL11_bac-typ"/>
</dbReference>
<dbReference type="InterPro" id="IPR036769">
    <property type="entry name" value="Ribosomal_uL11_C_sf"/>
</dbReference>
<evidence type="ECO:0000256" key="3">
    <source>
        <dbReference type="ARBA" id="ARBA00022730"/>
    </source>
</evidence>
<evidence type="ECO:0000256" key="1">
    <source>
        <dbReference type="ARBA" id="ARBA00010537"/>
    </source>
</evidence>
<comment type="subunit">
    <text evidence="7">Part of the ribosomal stalk of the 50S ribosomal subunit. Interacts with L10 and the large rRNA to form the base of the stalk. L10 forms an elongated spine to which L12 dimers bind in a sequential fashion forming a multimeric L10(L12)X complex.</text>
</comment>
<evidence type="ECO:0000256" key="6">
    <source>
        <dbReference type="ARBA" id="ARBA00023274"/>
    </source>
</evidence>
<evidence type="ECO:0000313" key="12">
    <source>
        <dbReference type="EMBL" id="PMP68033.1"/>
    </source>
</evidence>
<dbReference type="InterPro" id="IPR020784">
    <property type="entry name" value="Ribosomal_uL11_N"/>
</dbReference>
<keyword evidence="5 7" id="KW-0689">Ribosomal protein</keyword>
<dbReference type="HAMAP" id="MF_00736">
    <property type="entry name" value="Ribosomal_uL11"/>
    <property type="match status" value="1"/>
</dbReference>
<dbReference type="PANTHER" id="PTHR11661:SF1">
    <property type="entry name" value="LARGE RIBOSOMAL SUBUNIT PROTEIN UL11M"/>
    <property type="match status" value="1"/>
</dbReference>
<comment type="similarity">
    <text evidence="1 7 8">Belongs to the universal ribosomal protein uL11 family.</text>
</comment>
<dbReference type="Proteomes" id="UP000237040">
    <property type="component" value="Unassembled WGS sequence"/>
</dbReference>
<comment type="PTM">
    <text evidence="7 9">One or more lysine residues are methylated.</text>
</comment>
<evidence type="ECO:0000256" key="4">
    <source>
        <dbReference type="ARBA" id="ARBA00022884"/>
    </source>
</evidence>
<feature type="domain" description="Large ribosomal subunit protein uL11 C-terminal" evidence="10">
    <location>
        <begin position="73"/>
        <end position="141"/>
    </location>
</feature>
<dbReference type="InterPro" id="IPR020783">
    <property type="entry name" value="Ribosomal_uL11_C"/>
</dbReference>
<accession>A0A2J6WEZ0</accession>
<dbReference type="GO" id="GO:0070180">
    <property type="term" value="F:large ribosomal subunit rRNA binding"/>
    <property type="evidence" value="ECO:0007669"/>
    <property type="project" value="UniProtKB-UniRule"/>
</dbReference>
<dbReference type="InterPro" id="IPR000911">
    <property type="entry name" value="Ribosomal_uL11"/>
</dbReference>
<dbReference type="PANTHER" id="PTHR11661">
    <property type="entry name" value="60S RIBOSOMAL PROTEIN L12"/>
    <property type="match status" value="1"/>
</dbReference>
<dbReference type="CDD" id="cd00349">
    <property type="entry name" value="Ribosomal_L11"/>
    <property type="match status" value="1"/>
</dbReference>
<dbReference type="InterPro" id="IPR036796">
    <property type="entry name" value="Ribosomal_uL11_N_sf"/>
</dbReference>
<keyword evidence="6 7" id="KW-0687">Ribonucleoprotein</keyword>
<dbReference type="Pfam" id="PF03946">
    <property type="entry name" value="Ribosomal_L11_N"/>
    <property type="match status" value="1"/>
</dbReference>
<dbReference type="SUPFAM" id="SSF54747">
    <property type="entry name" value="Ribosomal L11/L12e N-terminal domain"/>
    <property type="match status" value="1"/>
</dbReference>
<sequence length="144" mass="15678">MAKKKKLVGLVKLQLEAGKATPAPPVGTALGPKGINIMDFCKRFNAATQGQEGYIIPVLIRVYEDRSFDFILKTPPASSLIKKALKIEKGSPEPNKKKVGTIKRSQLMEIAKIKMKDLNTTDLEAATRIIEGTARNMGVTVIEG</sequence>
<dbReference type="FunFam" id="1.10.10.250:FF:000001">
    <property type="entry name" value="50S ribosomal protein L11"/>
    <property type="match status" value="1"/>
</dbReference>
<protein>
    <recommendedName>
        <fullName evidence="7">Large ribosomal subunit protein uL11</fullName>
    </recommendedName>
</protein>
<comment type="caution">
    <text evidence="12">The sequence shown here is derived from an EMBL/GenBank/DDBJ whole genome shotgun (WGS) entry which is preliminary data.</text>
</comment>
<dbReference type="PROSITE" id="PS00359">
    <property type="entry name" value="RIBOSOMAL_L11"/>
    <property type="match status" value="1"/>
</dbReference>
<dbReference type="SUPFAM" id="SSF46906">
    <property type="entry name" value="Ribosomal protein L11, C-terminal domain"/>
    <property type="match status" value="1"/>
</dbReference>
<dbReference type="Gene3D" id="3.30.1550.10">
    <property type="entry name" value="Ribosomal protein L11/L12, N-terminal domain"/>
    <property type="match status" value="1"/>
</dbReference>
<evidence type="ECO:0000256" key="9">
    <source>
        <dbReference type="RuleBase" id="RU003979"/>
    </source>
</evidence>
<organism evidence="12 13">
    <name type="scientific">Caldisericum exile</name>
    <dbReference type="NCBI Taxonomy" id="693075"/>
    <lineage>
        <taxon>Bacteria</taxon>
        <taxon>Pseudomonadati</taxon>
        <taxon>Caldisericota/Cryosericota group</taxon>
        <taxon>Caldisericota</taxon>
        <taxon>Caldisericia</taxon>
        <taxon>Caldisericales</taxon>
        <taxon>Caldisericaceae</taxon>
        <taxon>Caldisericum</taxon>
    </lineage>
</organism>
<evidence type="ECO:0000313" key="13">
    <source>
        <dbReference type="Proteomes" id="UP000237040"/>
    </source>
</evidence>
<name>A0A2J6WEZ0_9BACT</name>
<dbReference type="NCBIfam" id="TIGR01632">
    <property type="entry name" value="L11_bact"/>
    <property type="match status" value="1"/>
</dbReference>
<evidence type="ECO:0000256" key="7">
    <source>
        <dbReference type="HAMAP-Rule" id="MF_00736"/>
    </source>
</evidence>
<reference evidence="12 13" key="1">
    <citation type="submission" date="2018-01" db="EMBL/GenBank/DDBJ databases">
        <title>Metagenomic assembled genomes from two thermal pools in the Uzon Caldera, Kamchatka, Russia.</title>
        <authorList>
            <person name="Wilkins L."/>
            <person name="Ettinger C."/>
        </authorList>
    </citation>
    <scope>NUCLEOTIDE SEQUENCE [LARGE SCALE GENOMIC DNA]</scope>
    <source>
        <strain evidence="12">ZAV-07</strain>
    </source>
</reference>
<dbReference type="EMBL" id="PNIL01000030">
    <property type="protein sequence ID" value="PMP68033.1"/>
    <property type="molecule type" value="Genomic_DNA"/>
</dbReference>
<evidence type="ECO:0000259" key="10">
    <source>
        <dbReference type="Pfam" id="PF00298"/>
    </source>
</evidence>
<dbReference type="GO" id="GO:0006412">
    <property type="term" value="P:translation"/>
    <property type="evidence" value="ECO:0007669"/>
    <property type="project" value="UniProtKB-UniRule"/>
</dbReference>
<evidence type="ECO:0000256" key="5">
    <source>
        <dbReference type="ARBA" id="ARBA00022980"/>
    </source>
</evidence>
<dbReference type="GO" id="GO:0003735">
    <property type="term" value="F:structural constituent of ribosome"/>
    <property type="evidence" value="ECO:0007669"/>
    <property type="project" value="InterPro"/>
</dbReference>
<dbReference type="AlphaFoldDB" id="A0A2J6WEZ0"/>
<keyword evidence="2 7" id="KW-0488">Methylation</keyword>
<evidence type="ECO:0000256" key="8">
    <source>
        <dbReference type="RuleBase" id="RU003978"/>
    </source>
</evidence>
<comment type="function">
    <text evidence="7 9">Forms part of the ribosomal stalk which helps the ribosome interact with GTP-bound translation factors.</text>
</comment>
<dbReference type="InterPro" id="IPR020785">
    <property type="entry name" value="Ribosomal_uL11_CS"/>
</dbReference>
<gene>
    <name evidence="7 12" type="primary">rplK</name>
    <name evidence="12" type="ORF">C0189_02260</name>
</gene>
<dbReference type="RefSeq" id="WP_416084878.1">
    <property type="nucleotide sequence ID" value="NZ_JBNATC010000002.1"/>
</dbReference>
<dbReference type="GO" id="GO:0022625">
    <property type="term" value="C:cytosolic large ribosomal subunit"/>
    <property type="evidence" value="ECO:0007669"/>
    <property type="project" value="TreeGrafter"/>
</dbReference>
<keyword evidence="3 7" id="KW-0699">rRNA-binding</keyword>
<evidence type="ECO:0000259" key="11">
    <source>
        <dbReference type="Pfam" id="PF03946"/>
    </source>
</evidence>
<feature type="domain" description="Large ribosomal subunit protein uL11 N-terminal" evidence="11">
    <location>
        <begin position="11"/>
        <end position="68"/>
    </location>
</feature>
<dbReference type="SMART" id="SM00649">
    <property type="entry name" value="RL11"/>
    <property type="match status" value="1"/>
</dbReference>
<dbReference type="FunFam" id="3.30.1550.10:FF:000005">
    <property type="entry name" value="50S ribosomal protein L11"/>
    <property type="match status" value="1"/>
</dbReference>
<dbReference type="Gene3D" id="1.10.10.250">
    <property type="entry name" value="Ribosomal protein L11, C-terminal domain"/>
    <property type="match status" value="1"/>
</dbReference>